<organism evidence="1">
    <name type="scientific">Arundo donax</name>
    <name type="common">Giant reed</name>
    <name type="synonym">Donax arundinaceus</name>
    <dbReference type="NCBI Taxonomy" id="35708"/>
    <lineage>
        <taxon>Eukaryota</taxon>
        <taxon>Viridiplantae</taxon>
        <taxon>Streptophyta</taxon>
        <taxon>Embryophyta</taxon>
        <taxon>Tracheophyta</taxon>
        <taxon>Spermatophyta</taxon>
        <taxon>Magnoliopsida</taxon>
        <taxon>Liliopsida</taxon>
        <taxon>Poales</taxon>
        <taxon>Poaceae</taxon>
        <taxon>PACMAD clade</taxon>
        <taxon>Arundinoideae</taxon>
        <taxon>Arundineae</taxon>
        <taxon>Arundo</taxon>
    </lineage>
</organism>
<dbReference type="EMBL" id="GBRH01168073">
    <property type="protein sequence ID" value="JAE29823.1"/>
    <property type="molecule type" value="Transcribed_RNA"/>
</dbReference>
<protein>
    <submittedName>
        <fullName evidence="1">Uncharacterized protein</fullName>
    </submittedName>
</protein>
<reference evidence="1" key="1">
    <citation type="submission" date="2014-09" db="EMBL/GenBank/DDBJ databases">
        <authorList>
            <person name="Magalhaes I.L.F."/>
            <person name="Oliveira U."/>
            <person name="Santos F.R."/>
            <person name="Vidigal T.H.D.A."/>
            <person name="Brescovit A.D."/>
            <person name="Santos A.J."/>
        </authorList>
    </citation>
    <scope>NUCLEOTIDE SEQUENCE</scope>
    <source>
        <tissue evidence="1">Shoot tissue taken approximately 20 cm above the soil surface</tissue>
    </source>
</reference>
<dbReference type="AlphaFoldDB" id="A0A0A9HA75"/>
<evidence type="ECO:0000313" key="1">
    <source>
        <dbReference type="EMBL" id="JAE29823.1"/>
    </source>
</evidence>
<reference evidence="1" key="2">
    <citation type="journal article" date="2015" name="Data Brief">
        <title>Shoot transcriptome of the giant reed, Arundo donax.</title>
        <authorList>
            <person name="Barrero R.A."/>
            <person name="Guerrero F.D."/>
            <person name="Moolhuijzen P."/>
            <person name="Goolsby J.A."/>
            <person name="Tidwell J."/>
            <person name="Bellgard S.E."/>
            <person name="Bellgard M.I."/>
        </authorList>
    </citation>
    <scope>NUCLEOTIDE SEQUENCE</scope>
    <source>
        <tissue evidence="1">Shoot tissue taken approximately 20 cm above the soil surface</tissue>
    </source>
</reference>
<accession>A0A0A9HA75</accession>
<name>A0A0A9HA75_ARUDO</name>
<proteinExistence type="predicted"/>
<sequence length="73" mass="8361">MQLPIPNHIDLSLQFAVQQVPTFWSRLKNVHINFKCYLGLCFSSYDLCSFYYTPKAPNTISKVTKNSGSVDMI</sequence>